<evidence type="ECO:0000313" key="1">
    <source>
        <dbReference type="EMBL" id="PWJ29750.1"/>
    </source>
</evidence>
<gene>
    <name evidence="1" type="ORF">A8806_10550</name>
</gene>
<dbReference type="RefSeq" id="WP_181368640.1">
    <property type="nucleotide sequence ID" value="NZ_BAAACK010000018.1"/>
</dbReference>
<dbReference type="AlphaFoldDB" id="A0A2Y9BIE9"/>
<keyword evidence="2" id="KW-1185">Reference proteome</keyword>
<dbReference type="InterPro" id="IPR027417">
    <property type="entry name" value="P-loop_NTPase"/>
</dbReference>
<evidence type="ECO:0000313" key="2">
    <source>
        <dbReference type="Proteomes" id="UP000245845"/>
    </source>
</evidence>
<proteinExistence type="predicted"/>
<comment type="caution">
    <text evidence="1">The sequence shown here is derived from an EMBL/GenBank/DDBJ whole genome shotgun (WGS) entry which is preliminary data.</text>
</comment>
<dbReference type="EMBL" id="QGDL01000005">
    <property type="protein sequence ID" value="PWJ29750.1"/>
    <property type="molecule type" value="Genomic_DNA"/>
</dbReference>
<reference evidence="1 2" key="1">
    <citation type="submission" date="2018-05" db="EMBL/GenBank/DDBJ databases">
        <title>The Hungate 1000. A catalogue of reference genomes from the rumen microbiome.</title>
        <authorList>
            <person name="Kelly W."/>
        </authorList>
    </citation>
    <scope>NUCLEOTIDE SEQUENCE [LARGE SCALE GENOMIC DNA]</scope>
    <source>
        <strain evidence="1 2">NLAE-zl-C242</strain>
    </source>
</reference>
<dbReference type="Gene3D" id="3.40.50.300">
    <property type="entry name" value="P-loop containing nucleotide triphosphate hydrolases"/>
    <property type="match status" value="1"/>
</dbReference>
<accession>A0A2Y9BIE9</accession>
<organism evidence="1 2">
    <name type="scientific">Faecalicatena orotica</name>
    <dbReference type="NCBI Taxonomy" id="1544"/>
    <lineage>
        <taxon>Bacteria</taxon>
        <taxon>Bacillati</taxon>
        <taxon>Bacillota</taxon>
        <taxon>Clostridia</taxon>
        <taxon>Lachnospirales</taxon>
        <taxon>Lachnospiraceae</taxon>
        <taxon>Faecalicatena</taxon>
    </lineage>
</organism>
<dbReference type="Proteomes" id="UP000245845">
    <property type="component" value="Unassembled WGS sequence"/>
</dbReference>
<dbReference type="NCBIfam" id="TIGR04066">
    <property type="entry name" value="nat_prod_clost"/>
    <property type="match status" value="1"/>
</dbReference>
<dbReference type="InterPro" id="IPR023823">
    <property type="entry name" value="CHP04066_peptide_maturation"/>
</dbReference>
<name>A0A2Y9BIE9_9FIRM</name>
<sequence>MEKLVLFPLNEDTEVLINNLRNSEQYQTVAVASYYEDKKRLELLQKKNSFYCSTDFEKCLGEADAVVFAENTMEYDYEGYKERINQAQKSMKKIYISVALLEKLGLDIEIDNFNILQEKSLPQDLGETKIKEIDIPIISIMGMGENCDKFNLQVKAKEVIEKKGYNVLAISSNVLGKFLGMEVLPGFLYSKNMSYPEKIKYFNVWVYQLQKQKKADVILLGCPSGISEFEDYETNFYAEIPLIISKAISIDAGLLTLYANMGQNAETIKKLSDFLMVRFDTEVKEFVVSKQYFKADYECQRIRYYKICERDDSQFNINDTTGYHISYIENDLEVEDQVKAIINKLENNFHVI</sequence>
<protein>
    <submittedName>
        <fullName evidence="1">Peptide maturation system protein (TIGR04066 family)</fullName>
    </submittedName>
</protein>